<dbReference type="Gene3D" id="3.40.50.10230">
    <property type="entry name" value="Cobalamin biosynthesis CobH/CbiC, precorrin-8X methylmutase"/>
    <property type="match status" value="1"/>
</dbReference>
<gene>
    <name evidence="6" type="ORF">AB0T83_11400</name>
</gene>
<protein>
    <submittedName>
        <fullName evidence="6">Precorrin-8X methylmutase</fullName>
        <ecNumber evidence="6">5.4.99.61</ecNumber>
    </submittedName>
</protein>
<keyword evidence="3" id="KW-0169">Cobalamin biosynthesis</keyword>
<dbReference type="NCBIfam" id="NF006136">
    <property type="entry name" value="PRK08285.1"/>
    <property type="match status" value="1"/>
</dbReference>
<dbReference type="GO" id="GO:0016993">
    <property type="term" value="F:precorrin-8X methylmutase activity"/>
    <property type="evidence" value="ECO:0007669"/>
    <property type="project" value="UniProtKB-EC"/>
</dbReference>
<proteinExistence type="inferred from homology"/>
<dbReference type="InterPro" id="IPR036588">
    <property type="entry name" value="CobH/CbiC_sf"/>
</dbReference>
<evidence type="ECO:0000313" key="6">
    <source>
        <dbReference type="EMBL" id="MEV8467387.1"/>
    </source>
</evidence>
<dbReference type="EC" id="5.4.99.61" evidence="6"/>
<reference evidence="6 7" key="1">
    <citation type="submission" date="2024-07" db="EMBL/GenBank/DDBJ databases">
        <authorList>
            <person name="Kang M."/>
        </authorList>
    </citation>
    <scope>NUCLEOTIDE SEQUENCE [LARGE SCALE GENOMIC DNA]</scope>
    <source>
        <strain evidence="6 7">DFM31</strain>
    </source>
</reference>
<dbReference type="PANTHER" id="PTHR43588:SF1">
    <property type="entry name" value="COBALT-PRECORRIN-8 METHYLMUTASE"/>
    <property type="match status" value="1"/>
</dbReference>
<evidence type="ECO:0000313" key="7">
    <source>
        <dbReference type="Proteomes" id="UP001553161"/>
    </source>
</evidence>
<comment type="caution">
    <text evidence="6">The sequence shown here is derived from an EMBL/GenBank/DDBJ whole genome shotgun (WGS) entry which is preliminary data.</text>
</comment>
<organism evidence="6 7">
    <name type="scientific">Meridianimarinicoccus marinus</name>
    <dbReference type="NCBI Taxonomy" id="3231483"/>
    <lineage>
        <taxon>Bacteria</taxon>
        <taxon>Pseudomonadati</taxon>
        <taxon>Pseudomonadota</taxon>
        <taxon>Alphaproteobacteria</taxon>
        <taxon>Rhodobacterales</taxon>
        <taxon>Paracoccaceae</taxon>
        <taxon>Meridianimarinicoccus</taxon>
    </lineage>
</organism>
<evidence type="ECO:0000259" key="5">
    <source>
        <dbReference type="Pfam" id="PF02570"/>
    </source>
</evidence>
<keyword evidence="7" id="KW-1185">Reference proteome</keyword>
<name>A0ABV3L8N2_9RHOB</name>
<evidence type="ECO:0000256" key="1">
    <source>
        <dbReference type="ARBA" id="ARBA00004953"/>
    </source>
</evidence>
<dbReference type="InterPro" id="IPR003722">
    <property type="entry name" value="Cbl_synth_CobH/CbiC"/>
</dbReference>
<evidence type="ECO:0000256" key="4">
    <source>
        <dbReference type="ARBA" id="ARBA00023235"/>
    </source>
</evidence>
<accession>A0ABV3L8N2</accession>
<dbReference type="RefSeq" id="WP_366193169.1">
    <property type="nucleotide sequence ID" value="NZ_JBFBVU010000012.1"/>
</dbReference>
<keyword evidence="4 6" id="KW-0413">Isomerase</keyword>
<feature type="domain" description="Cobalamin biosynthesis precorrin-8X methylmutase CobH/CbiC" evidence="5">
    <location>
        <begin position="11"/>
        <end position="204"/>
    </location>
</feature>
<dbReference type="EMBL" id="JBFBVU010000012">
    <property type="protein sequence ID" value="MEV8467387.1"/>
    <property type="molecule type" value="Genomic_DNA"/>
</dbReference>
<comment type="pathway">
    <text evidence="1">Cofactor biosynthesis; adenosylcobalamin biosynthesis.</text>
</comment>
<dbReference type="PANTHER" id="PTHR43588">
    <property type="entry name" value="COBALT-PRECORRIN-8 METHYLMUTASE"/>
    <property type="match status" value="1"/>
</dbReference>
<sequence>MRRYEKDPKAIYAQSFATVRAEARLDRFPAEMESVAVRLIHACGMIEIADRLAFSPDAVTAGRAALAAGAPVICDCEMAGAGIIRRYLPPATEILVTLNDPRVPQMAQDLGTTRSAAAVELWRDRLAGAVVAIGNAPTALFHLLETIDRGGPKPALILGFPVGFVGAAESKAELAANPRGIPFIALRGRRGGSALASAAVNAVAAGLPELERL</sequence>
<evidence type="ECO:0000256" key="2">
    <source>
        <dbReference type="ARBA" id="ARBA00009774"/>
    </source>
</evidence>
<dbReference type="Proteomes" id="UP001553161">
    <property type="component" value="Unassembled WGS sequence"/>
</dbReference>
<dbReference type="Pfam" id="PF02570">
    <property type="entry name" value="CbiC"/>
    <property type="match status" value="1"/>
</dbReference>
<dbReference type="SUPFAM" id="SSF63965">
    <property type="entry name" value="Precorrin-8X methylmutase CbiC/CobH"/>
    <property type="match status" value="1"/>
</dbReference>
<evidence type="ECO:0000256" key="3">
    <source>
        <dbReference type="ARBA" id="ARBA00022573"/>
    </source>
</evidence>
<comment type="similarity">
    <text evidence="2">Belongs to the CobH/CbiC family.</text>
</comment>